<organism evidence="1 2">
    <name type="scientific">Okeanomitos corallinicola TIOX110</name>
    <dbReference type="NCBI Taxonomy" id="3133117"/>
    <lineage>
        <taxon>Bacteria</taxon>
        <taxon>Bacillati</taxon>
        <taxon>Cyanobacteriota</taxon>
        <taxon>Cyanophyceae</taxon>
        <taxon>Nostocales</taxon>
        <taxon>Aphanizomenonaceae</taxon>
        <taxon>Okeanomitos</taxon>
    </lineage>
</organism>
<evidence type="ECO:0000313" key="1">
    <source>
        <dbReference type="EMBL" id="WZB87957.1"/>
    </source>
</evidence>
<dbReference type="Proteomes" id="UP001483337">
    <property type="component" value="Chromosome"/>
</dbReference>
<protein>
    <submittedName>
        <fullName evidence="1">Uncharacterized protein</fullName>
    </submittedName>
</protein>
<reference evidence="1 2" key="1">
    <citation type="submission" date="2024-04" db="EMBL/GenBank/DDBJ databases">
        <title>Okeanomitos corallinicola gen. &amp; sp. nov. (Nostocales, Cyanobacteria), a new toxic marine heterocyst-forming cyanobacterium from a coral reef.</title>
        <authorList>
            <person name="Li H."/>
            <person name="Li R."/>
            <person name="Kang J."/>
            <person name="Hii K.S."/>
            <person name="Mohamed H.F."/>
            <person name="Xu X."/>
            <person name="Luo Z."/>
        </authorList>
    </citation>
    <scope>NUCLEOTIDE SEQUENCE [LARGE SCALE GENOMIC DNA]</scope>
    <source>
        <strain evidence="1 2">TIOX110</strain>
    </source>
</reference>
<dbReference type="RefSeq" id="WP_353930867.1">
    <property type="nucleotide sequence ID" value="NZ_CP150886.1"/>
</dbReference>
<accession>A0ABZ2US72</accession>
<gene>
    <name evidence="1" type="ORF">WJM97_21790</name>
</gene>
<dbReference type="EMBL" id="CP150886">
    <property type="protein sequence ID" value="WZB87957.1"/>
    <property type="molecule type" value="Genomic_DNA"/>
</dbReference>
<evidence type="ECO:0000313" key="2">
    <source>
        <dbReference type="Proteomes" id="UP001483337"/>
    </source>
</evidence>
<sequence length="52" mass="6670">MNNQLPDKRQEQLKKRKSKRWLKWLRKPKTLRLLFQIGQVIFKLLKWLFDWF</sequence>
<name>A0ABZ2US72_9CYAN</name>
<proteinExistence type="predicted"/>
<keyword evidence="2" id="KW-1185">Reference proteome</keyword>